<name>A0A1N7HCJ6_9NOCA</name>
<accession>A0A1N7HCJ6</accession>
<gene>
    <name evidence="2" type="ORF">SAMN05445060_3984</name>
</gene>
<evidence type="ECO:0000313" key="3">
    <source>
        <dbReference type="Proteomes" id="UP000186218"/>
    </source>
</evidence>
<dbReference type="STRING" id="1344003.SAMN05445060_3984"/>
<feature type="compositionally biased region" description="Basic and acidic residues" evidence="1">
    <location>
        <begin position="45"/>
        <end position="55"/>
    </location>
</feature>
<keyword evidence="3" id="KW-1185">Reference proteome</keyword>
<protein>
    <submittedName>
        <fullName evidence="2">Uncharacterized protein</fullName>
    </submittedName>
</protein>
<sequence>MADHDSADHEKVDRRANSEDDDHPGPADHGGVGGMATREVAPEIAHPDRAEHPDR</sequence>
<dbReference type="EMBL" id="FTNT01000015">
    <property type="protein sequence ID" value="SIS22596.1"/>
    <property type="molecule type" value="Genomic_DNA"/>
</dbReference>
<feature type="compositionally biased region" description="Basic and acidic residues" evidence="1">
    <location>
        <begin position="1"/>
        <end position="26"/>
    </location>
</feature>
<evidence type="ECO:0000313" key="2">
    <source>
        <dbReference type="EMBL" id="SIS22596.1"/>
    </source>
</evidence>
<dbReference type="Proteomes" id="UP000186218">
    <property type="component" value="Unassembled WGS sequence"/>
</dbReference>
<proteinExistence type="predicted"/>
<feature type="region of interest" description="Disordered" evidence="1">
    <location>
        <begin position="1"/>
        <end position="55"/>
    </location>
</feature>
<evidence type="ECO:0000256" key="1">
    <source>
        <dbReference type="SAM" id="MobiDB-lite"/>
    </source>
</evidence>
<dbReference type="RefSeq" id="WP_200799484.1">
    <property type="nucleotide sequence ID" value="NZ_FTNT01000015.1"/>
</dbReference>
<dbReference type="AlphaFoldDB" id="A0A1N7HCJ6"/>
<reference evidence="2 3" key="1">
    <citation type="submission" date="2017-01" db="EMBL/GenBank/DDBJ databases">
        <authorList>
            <person name="Mah S.A."/>
            <person name="Swanson W.J."/>
            <person name="Moy G.W."/>
            <person name="Vacquier V.D."/>
        </authorList>
    </citation>
    <scope>NUCLEOTIDE SEQUENCE [LARGE SCALE GENOMIC DNA]</scope>
    <source>
        <strain evidence="2 3">CPCC 203464</strain>
    </source>
</reference>
<organism evidence="2 3">
    <name type="scientific">Williamsia sterculiae</name>
    <dbReference type="NCBI Taxonomy" id="1344003"/>
    <lineage>
        <taxon>Bacteria</taxon>
        <taxon>Bacillati</taxon>
        <taxon>Actinomycetota</taxon>
        <taxon>Actinomycetes</taxon>
        <taxon>Mycobacteriales</taxon>
        <taxon>Nocardiaceae</taxon>
        <taxon>Williamsia</taxon>
    </lineage>
</organism>